<dbReference type="InterPro" id="IPR033116">
    <property type="entry name" value="TRYPSIN_SER"/>
</dbReference>
<organism evidence="9">
    <name type="scientific">Ostrinia nubilalis</name>
    <name type="common">European corn borer</name>
    <name type="synonym">Pyralis nubilalis</name>
    <dbReference type="NCBI Taxonomy" id="29057"/>
    <lineage>
        <taxon>Eukaryota</taxon>
        <taxon>Metazoa</taxon>
        <taxon>Ecdysozoa</taxon>
        <taxon>Arthropoda</taxon>
        <taxon>Hexapoda</taxon>
        <taxon>Insecta</taxon>
        <taxon>Pterygota</taxon>
        <taxon>Neoptera</taxon>
        <taxon>Endopterygota</taxon>
        <taxon>Lepidoptera</taxon>
        <taxon>Glossata</taxon>
        <taxon>Ditrysia</taxon>
        <taxon>Pyraloidea</taxon>
        <taxon>Crambidae</taxon>
        <taxon>Pyraustinae</taxon>
        <taxon>Ostrinia</taxon>
    </lineage>
</organism>
<evidence type="ECO:0000313" key="9">
    <source>
        <dbReference type="EMBL" id="AFM77759.1"/>
    </source>
</evidence>
<dbReference type="Gene3D" id="2.40.10.10">
    <property type="entry name" value="Trypsin-like serine proteases"/>
    <property type="match status" value="1"/>
</dbReference>
<evidence type="ECO:0000256" key="5">
    <source>
        <dbReference type="ARBA" id="ARBA00024195"/>
    </source>
</evidence>
<dbReference type="InterPro" id="IPR050430">
    <property type="entry name" value="Peptidase_S1"/>
</dbReference>
<protein>
    <submittedName>
        <fullName evidence="9">Putative trypsin 11</fullName>
    </submittedName>
</protein>
<accession>I6TEW4</accession>
<dbReference type="PROSITE" id="PS00134">
    <property type="entry name" value="TRYPSIN_HIS"/>
    <property type="match status" value="1"/>
</dbReference>
<evidence type="ECO:0000256" key="7">
    <source>
        <dbReference type="SAM" id="SignalP"/>
    </source>
</evidence>
<dbReference type="GO" id="GO:0004252">
    <property type="term" value="F:serine-type endopeptidase activity"/>
    <property type="evidence" value="ECO:0007669"/>
    <property type="project" value="InterPro"/>
</dbReference>
<feature type="chain" id="PRO_5003706100" evidence="7">
    <location>
        <begin position="20"/>
        <end position="262"/>
    </location>
</feature>
<comment type="similarity">
    <text evidence="5">Belongs to the peptidase S1 family. CLIP subfamily.</text>
</comment>
<gene>
    <name evidence="9" type="primary">Try11</name>
</gene>
<dbReference type="InterPro" id="IPR043504">
    <property type="entry name" value="Peptidase_S1_PA_chymotrypsin"/>
</dbReference>
<evidence type="ECO:0000256" key="6">
    <source>
        <dbReference type="RuleBase" id="RU363034"/>
    </source>
</evidence>
<dbReference type="SUPFAM" id="SSF50494">
    <property type="entry name" value="Trypsin-like serine proteases"/>
    <property type="match status" value="1"/>
</dbReference>
<keyword evidence="7" id="KW-0732">Signal</keyword>
<dbReference type="InterPro" id="IPR009003">
    <property type="entry name" value="Peptidase_S1_PA"/>
</dbReference>
<evidence type="ECO:0000259" key="8">
    <source>
        <dbReference type="PROSITE" id="PS50240"/>
    </source>
</evidence>
<proteinExistence type="evidence at transcript level"/>
<dbReference type="CDD" id="cd00190">
    <property type="entry name" value="Tryp_SPc"/>
    <property type="match status" value="1"/>
</dbReference>
<dbReference type="PROSITE" id="PS50240">
    <property type="entry name" value="TRYPSIN_DOM"/>
    <property type="match status" value="1"/>
</dbReference>
<keyword evidence="3 6" id="KW-0720">Serine protease</keyword>
<dbReference type="AlphaFoldDB" id="I6TEW4"/>
<dbReference type="PANTHER" id="PTHR24276">
    <property type="entry name" value="POLYSERASE-RELATED"/>
    <property type="match status" value="1"/>
</dbReference>
<dbReference type="PRINTS" id="PR00722">
    <property type="entry name" value="CHYMOTRYPSIN"/>
</dbReference>
<dbReference type="GO" id="GO:0006508">
    <property type="term" value="P:proteolysis"/>
    <property type="evidence" value="ECO:0007669"/>
    <property type="project" value="UniProtKB-KW"/>
</dbReference>
<reference evidence="9" key="1">
    <citation type="submission" date="2012-04" db="EMBL/GenBank/DDBJ databases">
        <title>Characterization of cDNAs Encoding Putative Serine Proteases and Gene Transcriptional Responses to Cry1Ab Protoxin in Ostrinia nubilalis Larvae.</title>
        <authorList>
            <person name="Yao J."/>
            <person name="Buschman L.L."/>
            <person name="Oppert B."/>
            <person name="Khajuria C."/>
            <person name="Zhu K.Y."/>
        </authorList>
    </citation>
    <scope>NUCLEOTIDE SEQUENCE</scope>
</reference>
<keyword evidence="1 6" id="KW-0645">Protease</keyword>
<dbReference type="InterPro" id="IPR001314">
    <property type="entry name" value="Peptidase_S1A"/>
</dbReference>
<dbReference type="PANTHER" id="PTHR24276:SF91">
    <property type="entry name" value="AT26814P-RELATED"/>
    <property type="match status" value="1"/>
</dbReference>
<evidence type="ECO:0000256" key="2">
    <source>
        <dbReference type="ARBA" id="ARBA00022801"/>
    </source>
</evidence>
<keyword evidence="4" id="KW-1015">Disulfide bond</keyword>
<dbReference type="SMART" id="SM00020">
    <property type="entry name" value="Tryp_SPc"/>
    <property type="match status" value="1"/>
</dbReference>
<evidence type="ECO:0000256" key="3">
    <source>
        <dbReference type="ARBA" id="ARBA00022825"/>
    </source>
</evidence>
<evidence type="ECO:0000256" key="4">
    <source>
        <dbReference type="ARBA" id="ARBA00023157"/>
    </source>
</evidence>
<name>I6TEW4_OSTNU</name>
<sequence>MTLLTAVCSLLLLAGACYASDRIVGGSPTTIEQYPWMLQVEGQSLYNGAWVFMCGGNILNQAFILSAAHCFDGWFYAPEWRRMRAGSTYIETGGVIAYVDKEFNHPSYGLNAYDGDITVVRLKNFLSLTPSIQQTTLIYQGAVIPDNVPVYHAGWGAIGYYQPGSEVLLDVQVYTINNDLCRERYETLDEPWYVVTENMICAGILDVGGRDACQGDSGGPLYFQNILIGIVSWGHRCANETFPGVSTAVASYTNWIVETAVL</sequence>
<dbReference type="FunFam" id="2.40.10.10:FF:000002">
    <property type="entry name" value="Transmembrane protease serine"/>
    <property type="match status" value="1"/>
</dbReference>
<dbReference type="PROSITE" id="PS00135">
    <property type="entry name" value="TRYPSIN_SER"/>
    <property type="match status" value="1"/>
</dbReference>
<dbReference type="InterPro" id="IPR018114">
    <property type="entry name" value="TRYPSIN_HIS"/>
</dbReference>
<dbReference type="InterPro" id="IPR001254">
    <property type="entry name" value="Trypsin_dom"/>
</dbReference>
<feature type="signal peptide" evidence="7">
    <location>
        <begin position="1"/>
        <end position="19"/>
    </location>
</feature>
<evidence type="ECO:0000256" key="1">
    <source>
        <dbReference type="ARBA" id="ARBA00022670"/>
    </source>
</evidence>
<dbReference type="EMBL" id="JQ904129">
    <property type="protein sequence ID" value="AFM77759.1"/>
    <property type="molecule type" value="mRNA"/>
</dbReference>
<dbReference type="Pfam" id="PF00089">
    <property type="entry name" value="Trypsin"/>
    <property type="match status" value="1"/>
</dbReference>
<feature type="domain" description="Peptidase S1" evidence="8">
    <location>
        <begin position="23"/>
        <end position="261"/>
    </location>
</feature>
<keyword evidence="2 6" id="KW-0378">Hydrolase</keyword>